<keyword evidence="1" id="KW-0808">Transferase</keyword>
<dbReference type="GO" id="GO:0050518">
    <property type="term" value="F:2-C-methyl-D-erythritol 4-phosphate cytidylyltransferase activity"/>
    <property type="evidence" value="ECO:0007669"/>
    <property type="project" value="TreeGrafter"/>
</dbReference>
<dbReference type="PANTHER" id="PTHR32125">
    <property type="entry name" value="2-C-METHYL-D-ERYTHRITOL 4-PHOSPHATE CYTIDYLYLTRANSFERASE, CHLOROPLASTIC"/>
    <property type="match status" value="1"/>
</dbReference>
<accession>A0A6J7ALS4</accession>
<dbReference type="PANTHER" id="PTHR32125:SF4">
    <property type="entry name" value="2-C-METHYL-D-ERYTHRITOL 4-PHOSPHATE CYTIDYLYLTRANSFERASE, CHLOROPLASTIC"/>
    <property type="match status" value="1"/>
</dbReference>
<dbReference type="Gene3D" id="3.90.550.10">
    <property type="entry name" value="Spore Coat Polysaccharide Biosynthesis Protein SpsA, Chain A"/>
    <property type="match status" value="1"/>
</dbReference>
<dbReference type="EMBL" id="CAFBJH010000037">
    <property type="protein sequence ID" value="CAB4850137.1"/>
    <property type="molecule type" value="Genomic_DNA"/>
</dbReference>
<protein>
    <submittedName>
        <fullName evidence="3">Unannotated protein</fullName>
    </submittedName>
</protein>
<evidence type="ECO:0000313" key="3">
    <source>
        <dbReference type="EMBL" id="CAB4833852.1"/>
    </source>
</evidence>
<dbReference type="EMBL" id="CAFABH010000057">
    <property type="protein sequence ID" value="CAB4833852.1"/>
    <property type="molecule type" value="Genomic_DNA"/>
</dbReference>
<dbReference type="SUPFAM" id="SSF53448">
    <property type="entry name" value="Nucleotide-diphospho-sugar transferases"/>
    <property type="match status" value="1"/>
</dbReference>
<dbReference type="Pfam" id="PF01128">
    <property type="entry name" value="IspD"/>
    <property type="match status" value="1"/>
</dbReference>
<reference evidence="3" key="1">
    <citation type="submission" date="2020-05" db="EMBL/GenBank/DDBJ databases">
        <authorList>
            <person name="Chiriac C."/>
            <person name="Salcher M."/>
            <person name="Ghai R."/>
            <person name="Kavagutti S V."/>
        </authorList>
    </citation>
    <scope>NUCLEOTIDE SEQUENCE</scope>
</reference>
<name>A0A6J7ALS4_9ZZZZ</name>
<keyword evidence="2" id="KW-0548">Nucleotidyltransferase</keyword>
<proteinExistence type="predicted"/>
<evidence type="ECO:0000313" key="4">
    <source>
        <dbReference type="EMBL" id="CAB4850137.1"/>
    </source>
</evidence>
<dbReference type="InterPro" id="IPR050088">
    <property type="entry name" value="IspD/TarI_cytidylyltransf_bact"/>
</dbReference>
<dbReference type="InterPro" id="IPR029044">
    <property type="entry name" value="Nucleotide-diphossugar_trans"/>
</dbReference>
<dbReference type="AlphaFoldDB" id="A0A6J7ALS4"/>
<sequence length="212" mass="23314">MERGGPIKICYVLAITSTSGFLEIENTSNVSRAFKVLQEVAGKQEIIIALAPSSEEQLQQQLQLATAQFMTVIIDPTHAETFHLAIRSHINSADAVLIVDASYGLVTKEQIMRTLDSLTSEIDAVRPVLPFTETLKIIEKDSVVKETLDRTTVKRVSTPELIRVSAIADSKSDQGWFLPLKSGAHTLEIEGDSKITRINSERDLALSALLLQ</sequence>
<gene>
    <name evidence="3" type="ORF">UFOPK3174_01544</name>
    <name evidence="4" type="ORF">UFOPK3287_00705</name>
</gene>
<dbReference type="InterPro" id="IPR034683">
    <property type="entry name" value="IspD/TarI"/>
</dbReference>
<evidence type="ECO:0000256" key="1">
    <source>
        <dbReference type="ARBA" id="ARBA00022679"/>
    </source>
</evidence>
<evidence type="ECO:0000256" key="2">
    <source>
        <dbReference type="ARBA" id="ARBA00022695"/>
    </source>
</evidence>
<organism evidence="3">
    <name type="scientific">freshwater metagenome</name>
    <dbReference type="NCBI Taxonomy" id="449393"/>
    <lineage>
        <taxon>unclassified sequences</taxon>
        <taxon>metagenomes</taxon>
        <taxon>ecological metagenomes</taxon>
    </lineage>
</organism>